<organism evidence="1 2">
    <name type="scientific">Flavilitoribacter nigricans (strain ATCC 23147 / DSM 23189 / NBRC 102662 / NCIMB 1420 / SS-2)</name>
    <name type="common">Lewinella nigricans</name>
    <dbReference type="NCBI Taxonomy" id="1122177"/>
    <lineage>
        <taxon>Bacteria</taxon>
        <taxon>Pseudomonadati</taxon>
        <taxon>Bacteroidota</taxon>
        <taxon>Saprospiria</taxon>
        <taxon>Saprospirales</taxon>
        <taxon>Lewinellaceae</taxon>
        <taxon>Flavilitoribacter</taxon>
    </lineage>
</organism>
<dbReference type="AlphaFoldDB" id="A0A2D0NAU3"/>
<protein>
    <submittedName>
        <fullName evidence="1">Uncharacterized protein</fullName>
    </submittedName>
</protein>
<evidence type="ECO:0000313" key="2">
    <source>
        <dbReference type="Proteomes" id="UP000223913"/>
    </source>
</evidence>
<accession>A0A2D0NAU3</accession>
<comment type="caution">
    <text evidence="1">The sequence shown here is derived from an EMBL/GenBank/DDBJ whole genome shotgun (WGS) entry which is preliminary data.</text>
</comment>
<keyword evidence="2" id="KW-1185">Reference proteome</keyword>
<reference evidence="1 2" key="1">
    <citation type="submission" date="2017-10" db="EMBL/GenBank/DDBJ databases">
        <title>The draft genome sequence of Lewinella nigricans NBRC 102662.</title>
        <authorList>
            <person name="Wang K."/>
        </authorList>
    </citation>
    <scope>NUCLEOTIDE SEQUENCE [LARGE SCALE GENOMIC DNA]</scope>
    <source>
        <strain evidence="1 2">NBRC 102662</strain>
    </source>
</reference>
<evidence type="ECO:0000313" key="1">
    <source>
        <dbReference type="EMBL" id="PHN04883.1"/>
    </source>
</evidence>
<sequence length="244" mass="28915">MNSSTVAFLELKYGNIYGGYPNFYAISEIALLVFEAGSNRIFLESWVNNANIEIVSVFSQVNDLGHTVGRGKEVINLRTRRRKPFDEEYRLDERALKFSFNQLRPTKMPIRNFLLKNFRKYRFQDIIVFDGRRDIFLCERAGVDFRRYNIIDIQKDLNKETDYLFSLNKLSVVINFDYDRSYLRSNNLEYWLHPIAARQIMPKSAAYDAARLMMVFNEYTQHHDDFLMKAALLLNRIQNTKTQE</sequence>
<dbReference type="Proteomes" id="UP000223913">
    <property type="component" value="Unassembled WGS sequence"/>
</dbReference>
<name>A0A2D0NAU3_FLAN2</name>
<proteinExistence type="predicted"/>
<dbReference type="RefSeq" id="WP_099151942.1">
    <property type="nucleotide sequence ID" value="NZ_PDUD01000024.1"/>
</dbReference>
<gene>
    <name evidence="1" type="ORF">CRP01_20465</name>
</gene>
<dbReference type="EMBL" id="PDUD01000024">
    <property type="protein sequence ID" value="PHN04883.1"/>
    <property type="molecule type" value="Genomic_DNA"/>
</dbReference>
<dbReference type="OrthoDB" id="1490692at2"/>